<dbReference type="PANTHER" id="PTHR34700">
    <property type="entry name" value="POTASSIUM BINDING PROTEIN KBP"/>
    <property type="match status" value="1"/>
</dbReference>
<dbReference type="InterPro" id="IPR018392">
    <property type="entry name" value="LysM"/>
</dbReference>
<reference evidence="4" key="1">
    <citation type="journal article" date="2019" name="Int. J. Syst. Evol. Microbiol.">
        <title>The Global Catalogue of Microorganisms (GCM) 10K type strain sequencing project: providing services to taxonomists for standard genome sequencing and annotation.</title>
        <authorList>
            <consortium name="The Broad Institute Genomics Platform"/>
            <consortium name="The Broad Institute Genome Sequencing Center for Infectious Disease"/>
            <person name="Wu L."/>
            <person name="Ma J."/>
        </authorList>
    </citation>
    <scope>NUCLEOTIDE SEQUENCE [LARGE SCALE GENOMIC DNA]</scope>
    <source>
        <strain evidence="4">TBRC 7912</strain>
    </source>
</reference>
<dbReference type="RefSeq" id="WP_386191637.1">
    <property type="nucleotide sequence ID" value="NZ_JBHSBC010000021.1"/>
</dbReference>
<dbReference type="SUPFAM" id="SSF54106">
    <property type="entry name" value="LysM domain"/>
    <property type="match status" value="1"/>
</dbReference>
<dbReference type="InterPro" id="IPR052196">
    <property type="entry name" value="Bact_Kbp"/>
</dbReference>
<protein>
    <submittedName>
        <fullName evidence="3">LysM peptidoglycan-binding domain-containing protein</fullName>
    </submittedName>
</protein>
<dbReference type="Gene3D" id="3.10.350.10">
    <property type="entry name" value="LysM domain"/>
    <property type="match status" value="1"/>
</dbReference>
<gene>
    <name evidence="3" type="ORF">ACFOYY_22155</name>
</gene>
<dbReference type="Pfam" id="PF01476">
    <property type="entry name" value="LysM"/>
    <property type="match status" value="1"/>
</dbReference>
<evidence type="ECO:0000313" key="3">
    <source>
        <dbReference type="EMBL" id="MFC3982853.1"/>
    </source>
</evidence>
<evidence type="ECO:0000259" key="2">
    <source>
        <dbReference type="PROSITE" id="PS51782"/>
    </source>
</evidence>
<dbReference type="Proteomes" id="UP001595698">
    <property type="component" value="Unassembled WGS sequence"/>
</dbReference>
<feature type="compositionally biased region" description="Pro residues" evidence="1">
    <location>
        <begin position="67"/>
        <end position="81"/>
    </location>
</feature>
<organism evidence="3 4">
    <name type="scientific">Streptosporangium jomthongense</name>
    <dbReference type="NCBI Taxonomy" id="1193683"/>
    <lineage>
        <taxon>Bacteria</taxon>
        <taxon>Bacillati</taxon>
        <taxon>Actinomycetota</taxon>
        <taxon>Actinomycetes</taxon>
        <taxon>Streptosporangiales</taxon>
        <taxon>Streptosporangiaceae</taxon>
        <taxon>Streptosporangium</taxon>
    </lineage>
</organism>
<dbReference type="PANTHER" id="PTHR34700:SF4">
    <property type="entry name" value="PHAGE-LIKE ELEMENT PBSX PROTEIN XKDP"/>
    <property type="match status" value="1"/>
</dbReference>
<name>A0ABV8F6E6_9ACTN</name>
<proteinExistence type="predicted"/>
<dbReference type="EMBL" id="JBHSBC010000021">
    <property type="protein sequence ID" value="MFC3982853.1"/>
    <property type="molecule type" value="Genomic_DNA"/>
</dbReference>
<evidence type="ECO:0000313" key="4">
    <source>
        <dbReference type="Proteomes" id="UP001595698"/>
    </source>
</evidence>
<dbReference type="PROSITE" id="PS51782">
    <property type="entry name" value="LYSM"/>
    <property type="match status" value="1"/>
</dbReference>
<feature type="domain" description="LysM" evidence="2">
    <location>
        <begin position="1"/>
        <end position="56"/>
    </location>
</feature>
<sequence length="81" mass="9132">MHVVRSGDTLWKIAARKLGSPQRWERIWKLNAHKAQAGGQVFTDPDLINPGWRSRMPSSRTAAHKAPPAPQPSRPYTPIRP</sequence>
<dbReference type="InterPro" id="IPR036779">
    <property type="entry name" value="LysM_dom_sf"/>
</dbReference>
<accession>A0ABV8F6E6</accession>
<comment type="caution">
    <text evidence="3">The sequence shown here is derived from an EMBL/GenBank/DDBJ whole genome shotgun (WGS) entry which is preliminary data.</text>
</comment>
<feature type="region of interest" description="Disordered" evidence="1">
    <location>
        <begin position="41"/>
        <end position="81"/>
    </location>
</feature>
<keyword evidence="4" id="KW-1185">Reference proteome</keyword>
<evidence type="ECO:0000256" key="1">
    <source>
        <dbReference type="SAM" id="MobiDB-lite"/>
    </source>
</evidence>
<dbReference type="CDD" id="cd00118">
    <property type="entry name" value="LysM"/>
    <property type="match status" value="1"/>
</dbReference>